<name>A0A6A6ZTK6_9PLEO</name>
<accession>A0A6A6ZTK6</accession>
<sequence>MAPVSKHEANNIFAMQQAKDREACRLATANAALPTINPTQEAENTPSMRFSFALPENNTFKRDRFRRAISNKKSSLPKKSSPLARAPDLVLNQNFQQLSFNENEENFDGDTVAAPESFYQTWLHQPINTGKSAPLAYPSLSPPKQAVPAKQSIIPTKKQRTGFGLSYTDSMIYASDHDTETESDDETVLAPETSSLKPQTLPTNATFSFTSCSSFSALVLRAPGSFYTARPQRRLPCTSATREDTLRIKAAATALLKFEESMDIYGALVVRLERMIKQDKAASATDCARKLRDFLRGSEEVRVLMGEVRAVVRHEGEWGEWMVDAVGTGVMHVKGVGFRRQRRVCDDMSSLLRTNMTTCLLRSCIRVSRLRLALRSTTKFHVESTGSSRTLHSLSSGVTYVMAGIAQAAMITSFGDHGGNFEVTNGKFPPLTAALSYTPRCDSVWSQVSPDGPRSREITRVSVYNNQYSDRATSVYDGYYYPGVCPDGYYMVTITE</sequence>
<gene>
    <name evidence="1" type="ORF">CC86DRAFT_384229</name>
</gene>
<evidence type="ECO:0000313" key="1">
    <source>
        <dbReference type="EMBL" id="KAF2823667.1"/>
    </source>
</evidence>
<dbReference type="AlphaFoldDB" id="A0A6A6ZTK6"/>
<dbReference type="Proteomes" id="UP000799424">
    <property type="component" value="Unassembled WGS sequence"/>
</dbReference>
<protein>
    <submittedName>
        <fullName evidence="1">Uncharacterized protein</fullName>
    </submittedName>
</protein>
<keyword evidence="2" id="KW-1185">Reference proteome</keyword>
<dbReference type="OrthoDB" id="3753493at2759"/>
<proteinExistence type="predicted"/>
<reference evidence="1" key="1">
    <citation type="journal article" date="2020" name="Stud. Mycol.">
        <title>101 Dothideomycetes genomes: a test case for predicting lifestyles and emergence of pathogens.</title>
        <authorList>
            <person name="Haridas S."/>
            <person name="Albert R."/>
            <person name="Binder M."/>
            <person name="Bloem J."/>
            <person name="Labutti K."/>
            <person name="Salamov A."/>
            <person name="Andreopoulos B."/>
            <person name="Baker S."/>
            <person name="Barry K."/>
            <person name="Bills G."/>
            <person name="Bluhm B."/>
            <person name="Cannon C."/>
            <person name="Castanera R."/>
            <person name="Culley D."/>
            <person name="Daum C."/>
            <person name="Ezra D."/>
            <person name="Gonzalez J."/>
            <person name="Henrissat B."/>
            <person name="Kuo A."/>
            <person name="Liang C."/>
            <person name="Lipzen A."/>
            <person name="Lutzoni F."/>
            <person name="Magnuson J."/>
            <person name="Mondo S."/>
            <person name="Nolan M."/>
            <person name="Ohm R."/>
            <person name="Pangilinan J."/>
            <person name="Park H.-J."/>
            <person name="Ramirez L."/>
            <person name="Alfaro M."/>
            <person name="Sun H."/>
            <person name="Tritt A."/>
            <person name="Yoshinaga Y."/>
            <person name="Zwiers L.-H."/>
            <person name="Turgeon B."/>
            <person name="Goodwin S."/>
            <person name="Spatafora J."/>
            <person name="Crous P."/>
            <person name="Grigoriev I."/>
        </authorList>
    </citation>
    <scope>NUCLEOTIDE SEQUENCE</scope>
    <source>
        <strain evidence="1">CBS 113818</strain>
    </source>
</reference>
<organism evidence="1 2">
    <name type="scientific">Ophiobolus disseminans</name>
    <dbReference type="NCBI Taxonomy" id="1469910"/>
    <lineage>
        <taxon>Eukaryota</taxon>
        <taxon>Fungi</taxon>
        <taxon>Dikarya</taxon>
        <taxon>Ascomycota</taxon>
        <taxon>Pezizomycotina</taxon>
        <taxon>Dothideomycetes</taxon>
        <taxon>Pleosporomycetidae</taxon>
        <taxon>Pleosporales</taxon>
        <taxon>Pleosporineae</taxon>
        <taxon>Phaeosphaeriaceae</taxon>
        <taxon>Ophiobolus</taxon>
    </lineage>
</organism>
<dbReference type="EMBL" id="MU006231">
    <property type="protein sequence ID" value="KAF2823667.1"/>
    <property type="molecule type" value="Genomic_DNA"/>
</dbReference>
<evidence type="ECO:0000313" key="2">
    <source>
        <dbReference type="Proteomes" id="UP000799424"/>
    </source>
</evidence>